<proteinExistence type="predicted"/>
<dbReference type="AlphaFoldDB" id="A0A6D2LCG3"/>
<name>A0A6D2LCG3_9BRAS</name>
<keyword evidence="2" id="KW-1185">Reference proteome</keyword>
<organism evidence="1 2">
    <name type="scientific">Microthlaspi erraticum</name>
    <dbReference type="NCBI Taxonomy" id="1685480"/>
    <lineage>
        <taxon>Eukaryota</taxon>
        <taxon>Viridiplantae</taxon>
        <taxon>Streptophyta</taxon>
        <taxon>Embryophyta</taxon>
        <taxon>Tracheophyta</taxon>
        <taxon>Spermatophyta</taxon>
        <taxon>Magnoliopsida</taxon>
        <taxon>eudicotyledons</taxon>
        <taxon>Gunneridae</taxon>
        <taxon>Pentapetalae</taxon>
        <taxon>rosids</taxon>
        <taxon>malvids</taxon>
        <taxon>Brassicales</taxon>
        <taxon>Brassicaceae</taxon>
        <taxon>Coluteocarpeae</taxon>
        <taxon>Microthlaspi</taxon>
    </lineage>
</organism>
<dbReference type="Proteomes" id="UP000467841">
    <property type="component" value="Unassembled WGS sequence"/>
</dbReference>
<sequence>MRKWQPVGRDQAKLVLGQKRSDSIELELTRSSCRSSLLCELN</sequence>
<protein>
    <submittedName>
        <fullName evidence="1">Uncharacterized protein</fullName>
    </submittedName>
</protein>
<evidence type="ECO:0000313" key="1">
    <source>
        <dbReference type="EMBL" id="CAA7061975.1"/>
    </source>
</evidence>
<reference evidence="1" key="1">
    <citation type="submission" date="2020-01" db="EMBL/GenBank/DDBJ databases">
        <authorList>
            <person name="Mishra B."/>
        </authorList>
    </citation>
    <scope>NUCLEOTIDE SEQUENCE [LARGE SCALE GENOMIC DNA]</scope>
</reference>
<comment type="caution">
    <text evidence="1">The sequence shown here is derived from an EMBL/GenBank/DDBJ whole genome shotgun (WGS) entry which is preliminary data.</text>
</comment>
<feature type="non-terminal residue" evidence="1">
    <location>
        <position position="42"/>
    </location>
</feature>
<dbReference type="EMBL" id="CACVBM020001907">
    <property type="protein sequence ID" value="CAA7061975.1"/>
    <property type="molecule type" value="Genomic_DNA"/>
</dbReference>
<evidence type="ECO:0000313" key="2">
    <source>
        <dbReference type="Proteomes" id="UP000467841"/>
    </source>
</evidence>
<gene>
    <name evidence="1" type="ORF">MERR_LOCUS49211</name>
</gene>
<accession>A0A6D2LCG3</accession>